<reference evidence="2" key="1">
    <citation type="submission" date="2020-06" db="EMBL/GenBank/DDBJ databases">
        <authorList>
            <person name="Li T."/>
            <person name="Hu X."/>
            <person name="Zhang T."/>
            <person name="Song X."/>
            <person name="Zhang H."/>
            <person name="Dai N."/>
            <person name="Sheng W."/>
            <person name="Hou X."/>
            <person name="Wei L."/>
        </authorList>
    </citation>
    <scope>NUCLEOTIDE SEQUENCE</scope>
    <source>
        <strain evidence="2">3651</strain>
        <tissue evidence="2">Leaf</tissue>
    </source>
</reference>
<dbReference type="Proteomes" id="UP001293254">
    <property type="component" value="Unassembled WGS sequence"/>
</dbReference>
<dbReference type="PANTHER" id="PTHR33649">
    <property type="entry name" value="PAR1 PROTEIN"/>
    <property type="match status" value="1"/>
</dbReference>
<keyword evidence="3" id="KW-1185">Reference proteome</keyword>
<dbReference type="InterPro" id="IPR009489">
    <property type="entry name" value="PAR1"/>
</dbReference>
<name>A0AAE1YAW9_9LAMI</name>
<accession>A0AAE1YAW9</accession>
<feature type="chain" id="PRO_5041974978" evidence="1">
    <location>
        <begin position="25"/>
        <end position="396"/>
    </location>
</feature>
<reference evidence="2" key="2">
    <citation type="journal article" date="2024" name="Plant">
        <title>Genomic evolution and insights into agronomic trait innovations of Sesamum species.</title>
        <authorList>
            <person name="Miao H."/>
            <person name="Wang L."/>
            <person name="Qu L."/>
            <person name="Liu H."/>
            <person name="Sun Y."/>
            <person name="Le M."/>
            <person name="Wang Q."/>
            <person name="Wei S."/>
            <person name="Zheng Y."/>
            <person name="Lin W."/>
            <person name="Duan Y."/>
            <person name="Cao H."/>
            <person name="Xiong S."/>
            <person name="Wang X."/>
            <person name="Wei L."/>
            <person name="Li C."/>
            <person name="Ma Q."/>
            <person name="Ju M."/>
            <person name="Zhao R."/>
            <person name="Li G."/>
            <person name="Mu C."/>
            <person name="Tian Q."/>
            <person name="Mei H."/>
            <person name="Zhang T."/>
            <person name="Gao T."/>
            <person name="Zhang H."/>
        </authorList>
    </citation>
    <scope>NUCLEOTIDE SEQUENCE</scope>
    <source>
        <strain evidence="2">3651</strain>
    </source>
</reference>
<feature type="signal peptide" evidence="1">
    <location>
        <begin position="1"/>
        <end position="24"/>
    </location>
</feature>
<organism evidence="2 3">
    <name type="scientific">Sesamum alatum</name>
    <dbReference type="NCBI Taxonomy" id="300844"/>
    <lineage>
        <taxon>Eukaryota</taxon>
        <taxon>Viridiplantae</taxon>
        <taxon>Streptophyta</taxon>
        <taxon>Embryophyta</taxon>
        <taxon>Tracheophyta</taxon>
        <taxon>Spermatophyta</taxon>
        <taxon>Magnoliopsida</taxon>
        <taxon>eudicotyledons</taxon>
        <taxon>Gunneridae</taxon>
        <taxon>Pentapetalae</taxon>
        <taxon>asterids</taxon>
        <taxon>lamiids</taxon>
        <taxon>Lamiales</taxon>
        <taxon>Pedaliaceae</taxon>
        <taxon>Sesamum</taxon>
    </lineage>
</organism>
<dbReference type="AlphaFoldDB" id="A0AAE1YAW9"/>
<dbReference type="EMBL" id="JACGWO010000005">
    <property type="protein sequence ID" value="KAK4426298.1"/>
    <property type="molecule type" value="Genomic_DNA"/>
</dbReference>
<evidence type="ECO:0000256" key="1">
    <source>
        <dbReference type="SAM" id="SignalP"/>
    </source>
</evidence>
<evidence type="ECO:0000313" key="3">
    <source>
        <dbReference type="Proteomes" id="UP001293254"/>
    </source>
</evidence>
<protein>
    <submittedName>
        <fullName evidence="2">Uncharacterized protein</fullName>
    </submittedName>
</protein>
<evidence type="ECO:0000313" key="2">
    <source>
        <dbReference type="EMBL" id="KAK4426298.1"/>
    </source>
</evidence>
<comment type="caution">
    <text evidence="2">The sequence shown here is derived from an EMBL/GenBank/DDBJ whole genome shotgun (WGS) entry which is preliminary data.</text>
</comment>
<gene>
    <name evidence="2" type="ORF">Salat_1398300</name>
</gene>
<dbReference type="Pfam" id="PF06521">
    <property type="entry name" value="PAR1"/>
    <property type="match status" value="3"/>
</dbReference>
<dbReference type="PANTHER" id="PTHR33649:SF4">
    <property type="entry name" value="PAR1 PROTEIN"/>
    <property type="match status" value="1"/>
</dbReference>
<keyword evidence="1" id="KW-0732">Signal</keyword>
<proteinExistence type="predicted"/>
<sequence>MASTMKFSWVLFFVCSLFVQKTLGDVICEKLPTNLCSFAIASSGKRCVVETCKNAQGLADYTCKTSEVMVEKLSGYIETDECVKRCGLLRGSVGISTDAFLSSGFTASLCAPACYQNCPNIVDLFFNLAADEGDVICENLPTNLCSFAIASSGKRCVVETCKNAQGKASYTCKTSEVLVEKLSGYIETDQCVNRCGLLRGSVGISSDAFLSSDFIAHLCTPACYQGCPNIVDLFSNLAASEGDVICENLPTNLCSFAIASSGKRCVVETCKNAQGKASYTCKTSEVLVEKLSGYIETDQCVNRCGLLRGSVGISSDAFLSSEFTANLCTPACYQGCPNIVDLFSNLAASEGISLPTLCQNQMKNHRGMLAILSNGGATAGPVAAPLAAAAPTPSSF</sequence>